<dbReference type="OrthoDB" id="4226302at2759"/>
<evidence type="ECO:0000313" key="2">
    <source>
        <dbReference type="Proteomes" id="UP001146351"/>
    </source>
</evidence>
<reference evidence="1" key="1">
    <citation type="submission" date="2022-11" db="EMBL/GenBank/DDBJ databases">
        <authorList>
            <person name="Petersen C."/>
        </authorList>
    </citation>
    <scope>NUCLEOTIDE SEQUENCE</scope>
    <source>
        <strain evidence="1">IBT 21917</strain>
    </source>
</reference>
<name>A0A9W9IVC4_9EURO</name>
<dbReference type="EMBL" id="JAPQKO010000001">
    <property type="protein sequence ID" value="KAJ5182536.1"/>
    <property type="molecule type" value="Genomic_DNA"/>
</dbReference>
<dbReference type="AlphaFoldDB" id="A0A9W9IVC4"/>
<organism evidence="1 2">
    <name type="scientific">Penicillium capsulatum</name>
    <dbReference type="NCBI Taxonomy" id="69766"/>
    <lineage>
        <taxon>Eukaryota</taxon>
        <taxon>Fungi</taxon>
        <taxon>Dikarya</taxon>
        <taxon>Ascomycota</taxon>
        <taxon>Pezizomycotina</taxon>
        <taxon>Eurotiomycetes</taxon>
        <taxon>Eurotiomycetidae</taxon>
        <taxon>Eurotiales</taxon>
        <taxon>Aspergillaceae</taxon>
        <taxon>Penicillium</taxon>
    </lineage>
</organism>
<proteinExistence type="predicted"/>
<comment type="caution">
    <text evidence="1">The sequence shown here is derived from an EMBL/GenBank/DDBJ whole genome shotgun (WGS) entry which is preliminary data.</text>
</comment>
<gene>
    <name evidence="1" type="ORF">N7492_000152</name>
</gene>
<sequence>MKKTASGDTAHLLRELIAREDAEKAATETDMSEALDEALQCVSCENLITEMSMSNDISRGSYITTSYPPYFLHRCTRDDNISPLTPTPLENDQSYWNCMSPIQRQRYYQLVETILNEELQKPVRLDAERAVLFAHYQVDFHIRQHHLARRGVLTMCRNTSDMHQLRKWQWNMAEIDAVTKHTTVKTWPKGSRQLGWPNDGNLEMAHQTHMWRKSWRARRKRVEAVRAKWAIIMEERRRQREMLKLKELATVTVRLYCGGELRDVRELQRTRCRVPLPIKEPGTRSSAF</sequence>
<protein>
    <submittedName>
        <fullName evidence="1">Uncharacterized protein</fullName>
    </submittedName>
</protein>
<evidence type="ECO:0000313" key="1">
    <source>
        <dbReference type="EMBL" id="KAJ5182536.1"/>
    </source>
</evidence>
<keyword evidence="2" id="KW-1185">Reference proteome</keyword>
<reference evidence="1" key="2">
    <citation type="journal article" date="2023" name="IMA Fungus">
        <title>Comparative genomic study of the Penicillium genus elucidates a diverse pangenome and 15 lateral gene transfer events.</title>
        <authorList>
            <person name="Petersen C."/>
            <person name="Sorensen T."/>
            <person name="Nielsen M.R."/>
            <person name="Sondergaard T.E."/>
            <person name="Sorensen J.L."/>
            <person name="Fitzpatrick D.A."/>
            <person name="Frisvad J.C."/>
            <person name="Nielsen K.L."/>
        </authorList>
    </citation>
    <scope>NUCLEOTIDE SEQUENCE</scope>
    <source>
        <strain evidence="1">IBT 21917</strain>
    </source>
</reference>
<dbReference type="Proteomes" id="UP001146351">
    <property type="component" value="Unassembled WGS sequence"/>
</dbReference>
<accession>A0A9W9IVC4</accession>